<dbReference type="PROSITE" id="PS50847">
    <property type="entry name" value="GRAM_POS_ANCHORING"/>
    <property type="match status" value="1"/>
</dbReference>
<proteinExistence type="predicted"/>
<feature type="domain" description="Gram-positive cocci surface proteins LPxTG" evidence="8">
    <location>
        <begin position="428"/>
        <end position="459"/>
    </location>
</feature>
<sequence length="459" mass="46188">MRMIISTISAGGVLLVAAAVAQGGDARPPEAVITPLAGAGDFNAFVEGDARFYDGEMEGPLAVGGNLVLSGGYRVAIHTPGTTTAPGDALPSALIVNGRVDWDASAPDATLDVFDGYVKIGDMSGSAALDRDRNGAAQSTRVNSSGDAYEDLPHISSHVREPLDAVEGEPLDVAAAFAGFRSAAGELATCPATVALLTGNEDPYVNDLPENAEVKIRIASGRTNVLKIDAAELSRISDLDFLGKPTANGPLVVVVDTSGVGDDFDWRPPNLSGVGGAEAPYILWDFPTATAITLPSGGHTIEGSILAPNAKLTDHDVNNIEGQVVVRELVEGGGGTSAGELHQFPFKGIVDCEPLAPTSSPGVGSPQTPVPNDTSLTPSPSGMSPTPSPSGDGGGPSPSGSGPVPATSGPVPSDVVPHPPGPQPGAALPVTGNGLALPLALAGFALLVAGAVLTLRARR</sequence>
<organism evidence="9 10">
    <name type="scientific">Phytomonospora endophytica</name>
    <dbReference type="NCBI Taxonomy" id="714109"/>
    <lineage>
        <taxon>Bacteria</taxon>
        <taxon>Bacillati</taxon>
        <taxon>Actinomycetota</taxon>
        <taxon>Actinomycetes</taxon>
        <taxon>Micromonosporales</taxon>
        <taxon>Micromonosporaceae</taxon>
        <taxon>Phytomonospora</taxon>
    </lineage>
</organism>
<evidence type="ECO:0000256" key="2">
    <source>
        <dbReference type="ARBA" id="ARBA00022525"/>
    </source>
</evidence>
<evidence type="ECO:0000259" key="8">
    <source>
        <dbReference type="PROSITE" id="PS50847"/>
    </source>
</evidence>
<keyword evidence="1" id="KW-0134">Cell wall</keyword>
<reference evidence="9 10" key="1">
    <citation type="submission" date="2020-08" db="EMBL/GenBank/DDBJ databases">
        <title>Genomic Encyclopedia of Type Strains, Phase IV (KMG-IV): sequencing the most valuable type-strain genomes for metagenomic binning, comparative biology and taxonomic classification.</title>
        <authorList>
            <person name="Goeker M."/>
        </authorList>
    </citation>
    <scope>NUCLEOTIDE SEQUENCE [LARGE SCALE GENOMIC DNA]</scope>
    <source>
        <strain evidence="9 10">YIM 65646</strain>
    </source>
</reference>
<keyword evidence="4" id="KW-0572">Peptidoglycan-anchor</keyword>
<dbReference type="NCBIfam" id="TIGR04215">
    <property type="entry name" value="choice_anch_A"/>
    <property type="match status" value="1"/>
</dbReference>
<evidence type="ECO:0000313" key="10">
    <source>
        <dbReference type="Proteomes" id="UP000548476"/>
    </source>
</evidence>
<feature type="transmembrane region" description="Helical" evidence="6">
    <location>
        <begin position="435"/>
        <end position="455"/>
    </location>
</feature>
<gene>
    <name evidence="9" type="ORF">HNR73_007114</name>
</gene>
<dbReference type="AlphaFoldDB" id="A0A841FWU5"/>
<dbReference type="InterPro" id="IPR026588">
    <property type="entry name" value="Choice_anch_A"/>
</dbReference>
<feature type="chain" id="PRO_5039456362" evidence="7">
    <location>
        <begin position="22"/>
        <end position="459"/>
    </location>
</feature>
<dbReference type="InterPro" id="IPR019931">
    <property type="entry name" value="LPXTG_anchor"/>
</dbReference>
<feature type="signal peptide" evidence="7">
    <location>
        <begin position="1"/>
        <end position="21"/>
    </location>
</feature>
<feature type="region of interest" description="Disordered" evidence="5">
    <location>
        <begin position="353"/>
        <end position="427"/>
    </location>
</feature>
<keyword evidence="10" id="KW-1185">Reference proteome</keyword>
<protein>
    <submittedName>
        <fullName evidence="9">Choice-of-anchor A domain-containing protein</fullName>
    </submittedName>
</protein>
<evidence type="ECO:0000256" key="1">
    <source>
        <dbReference type="ARBA" id="ARBA00022512"/>
    </source>
</evidence>
<dbReference type="Pfam" id="PF20597">
    <property type="entry name" value="pAdhesive_15"/>
    <property type="match status" value="1"/>
</dbReference>
<feature type="compositionally biased region" description="Polar residues" evidence="5">
    <location>
        <begin position="357"/>
        <end position="373"/>
    </location>
</feature>
<evidence type="ECO:0000256" key="4">
    <source>
        <dbReference type="ARBA" id="ARBA00023088"/>
    </source>
</evidence>
<feature type="compositionally biased region" description="Polar residues" evidence="5">
    <location>
        <begin position="136"/>
        <end position="146"/>
    </location>
</feature>
<dbReference type="Proteomes" id="UP000548476">
    <property type="component" value="Unassembled WGS sequence"/>
</dbReference>
<keyword evidence="6" id="KW-0812">Transmembrane</keyword>
<keyword evidence="6" id="KW-1133">Transmembrane helix</keyword>
<evidence type="ECO:0000313" key="9">
    <source>
        <dbReference type="EMBL" id="MBB6039223.1"/>
    </source>
</evidence>
<dbReference type="RefSeq" id="WP_184792306.1">
    <property type="nucleotide sequence ID" value="NZ_BONT01000050.1"/>
</dbReference>
<feature type="region of interest" description="Disordered" evidence="5">
    <location>
        <begin position="129"/>
        <end position="148"/>
    </location>
</feature>
<name>A0A841FWU5_9ACTN</name>
<keyword evidence="3 7" id="KW-0732">Signal</keyword>
<dbReference type="EMBL" id="JACHGT010000020">
    <property type="protein sequence ID" value="MBB6039223.1"/>
    <property type="molecule type" value="Genomic_DNA"/>
</dbReference>
<keyword evidence="2" id="KW-0964">Secreted</keyword>
<comment type="caution">
    <text evidence="9">The sequence shown here is derived from an EMBL/GenBank/DDBJ whole genome shotgun (WGS) entry which is preliminary data.</text>
</comment>
<evidence type="ECO:0000256" key="7">
    <source>
        <dbReference type="SAM" id="SignalP"/>
    </source>
</evidence>
<evidence type="ECO:0000256" key="3">
    <source>
        <dbReference type="ARBA" id="ARBA00022729"/>
    </source>
</evidence>
<accession>A0A841FWU5</accession>
<feature type="compositionally biased region" description="Low complexity" evidence="5">
    <location>
        <begin position="374"/>
        <end position="385"/>
    </location>
</feature>
<evidence type="ECO:0000256" key="5">
    <source>
        <dbReference type="SAM" id="MobiDB-lite"/>
    </source>
</evidence>
<evidence type="ECO:0000256" key="6">
    <source>
        <dbReference type="SAM" id="Phobius"/>
    </source>
</evidence>
<feature type="compositionally biased region" description="Low complexity" evidence="5">
    <location>
        <begin position="398"/>
        <end position="413"/>
    </location>
</feature>
<keyword evidence="6" id="KW-0472">Membrane</keyword>